<sequence>MKKLLFITFILLTISLSSNELDFNSLFDLAKENSKSLKQLSNELRVSEISKNRTEFPDYIDFGLSVRPMLTFDSHGDWGISKGEITLDFNPLHDLTTSISHEFDGGTSLSFLYTLFQSDKDRLIVRNTYDLKKLYIQEEIKSFRINLQTQYSNICYLRSMLKITNLEIDLYKRELVIYENRVKSGLESQFSFDQAKETLLDKEFSMINSEIELLELESRLSTLVGIDISEVEFKPLELPGIDEISTPNRDEILALYRDSFRFNSLKEVVRIREKELKDEYANYFPKISIGSALYTDDFSQVSGSILLNLNLSTIFNKKESIESIKIGVEEAKASLEDDIKEFSDEIDYQFKRAELILKKIDLLNFTLDKANKELELIEYKLNLGEVLPESLDRQQVLIDSLKLQLRHEIEVYILEIHSLVRI</sequence>
<dbReference type="EMBL" id="CP035807">
    <property type="protein sequence ID" value="QEN05096.1"/>
    <property type="molecule type" value="Genomic_DNA"/>
</dbReference>
<dbReference type="SUPFAM" id="SSF56954">
    <property type="entry name" value="Outer membrane efflux proteins (OEP)"/>
    <property type="match status" value="1"/>
</dbReference>
<dbReference type="GO" id="GO:0015288">
    <property type="term" value="F:porin activity"/>
    <property type="evidence" value="ECO:0007669"/>
    <property type="project" value="TreeGrafter"/>
</dbReference>
<evidence type="ECO:0000313" key="8">
    <source>
        <dbReference type="Proteomes" id="UP000323824"/>
    </source>
</evidence>
<name>A0A5C1QEM5_9SPIO</name>
<dbReference type="AlphaFoldDB" id="A0A5C1QEM5"/>
<gene>
    <name evidence="7" type="ORF">EW093_10360</name>
</gene>
<reference evidence="7 8" key="1">
    <citation type="submission" date="2019-02" db="EMBL/GenBank/DDBJ databases">
        <authorList>
            <person name="Fomenkov A."/>
            <person name="Dubinina G."/>
            <person name="Grabovich M."/>
            <person name="Vincze T."/>
            <person name="Roberts R.J."/>
        </authorList>
    </citation>
    <scope>NUCLEOTIDE SEQUENCE [LARGE SCALE GENOMIC DNA]</scope>
    <source>
        <strain evidence="7 8">P</strain>
    </source>
</reference>
<keyword evidence="2" id="KW-1134">Transmembrane beta strand</keyword>
<keyword evidence="4" id="KW-0472">Membrane</keyword>
<feature type="chain" id="PRO_5022750362" evidence="6">
    <location>
        <begin position="21"/>
        <end position="422"/>
    </location>
</feature>
<evidence type="ECO:0000256" key="2">
    <source>
        <dbReference type="ARBA" id="ARBA00022452"/>
    </source>
</evidence>
<evidence type="ECO:0000256" key="1">
    <source>
        <dbReference type="ARBA" id="ARBA00004442"/>
    </source>
</evidence>
<keyword evidence="6" id="KW-0732">Signal</keyword>
<dbReference type="RefSeq" id="WP_149568337.1">
    <property type="nucleotide sequence ID" value="NZ_CP035807.1"/>
</dbReference>
<keyword evidence="3" id="KW-0812">Transmembrane</keyword>
<dbReference type="Gene3D" id="1.20.1600.10">
    <property type="entry name" value="Outer membrane efflux proteins (OEP)"/>
    <property type="match status" value="1"/>
</dbReference>
<accession>A0A5C1QEM5</accession>
<comment type="subcellular location">
    <subcellularLocation>
        <location evidence="1">Cell outer membrane</location>
    </subcellularLocation>
</comment>
<protein>
    <submittedName>
        <fullName evidence="7">TolC family protein</fullName>
    </submittedName>
</protein>
<dbReference type="PANTHER" id="PTHR30026">
    <property type="entry name" value="OUTER MEMBRANE PROTEIN TOLC"/>
    <property type="match status" value="1"/>
</dbReference>
<dbReference type="GO" id="GO:0009279">
    <property type="term" value="C:cell outer membrane"/>
    <property type="evidence" value="ECO:0007669"/>
    <property type="project" value="UniProtKB-SubCell"/>
</dbReference>
<reference evidence="7 8" key="2">
    <citation type="submission" date="2019-09" db="EMBL/GenBank/DDBJ databases">
        <title>Complete Genome Sequence and Methylome Analysis of free living Spirochaetas.</title>
        <authorList>
            <person name="Leshcheva N."/>
            <person name="Mikheeva N."/>
        </authorList>
    </citation>
    <scope>NUCLEOTIDE SEQUENCE [LARGE SCALE GENOMIC DNA]</scope>
    <source>
        <strain evidence="7 8">P</strain>
    </source>
</reference>
<organism evidence="7 8">
    <name type="scientific">Thiospirochaeta perfilievii</name>
    <dbReference type="NCBI Taxonomy" id="252967"/>
    <lineage>
        <taxon>Bacteria</taxon>
        <taxon>Pseudomonadati</taxon>
        <taxon>Spirochaetota</taxon>
        <taxon>Spirochaetia</taxon>
        <taxon>Spirochaetales</taxon>
        <taxon>Spirochaetaceae</taxon>
        <taxon>Thiospirochaeta</taxon>
    </lineage>
</organism>
<proteinExistence type="predicted"/>
<evidence type="ECO:0000256" key="5">
    <source>
        <dbReference type="ARBA" id="ARBA00023237"/>
    </source>
</evidence>
<keyword evidence="8" id="KW-1185">Reference proteome</keyword>
<dbReference type="GO" id="GO:0015562">
    <property type="term" value="F:efflux transmembrane transporter activity"/>
    <property type="evidence" value="ECO:0007669"/>
    <property type="project" value="InterPro"/>
</dbReference>
<dbReference type="GO" id="GO:1990281">
    <property type="term" value="C:efflux pump complex"/>
    <property type="evidence" value="ECO:0007669"/>
    <property type="project" value="TreeGrafter"/>
</dbReference>
<evidence type="ECO:0000256" key="3">
    <source>
        <dbReference type="ARBA" id="ARBA00022692"/>
    </source>
</evidence>
<evidence type="ECO:0000313" key="7">
    <source>
        <dbReference type="EMBL" id="QEN05096.1"/>
    </source>
</evidence>
<dbReference type="Proteomes" id="UP000323824">
    <property type="component" value="Chromosome"/>
</dbReference>
<dbReference type="PANTHER" id="PTHR30026:SF20">
    <property type="entry name" value="OUTER MEMBRANE PROTEIN TOLC"/>
    <property type="match status" value="1"/>
</dbReference>
<evidence type="ECO:0000256" key="6">
    <source>
        <dbReference type="SAM" id="SignalP"/>
    </source>
</evidence>
<dbReference type="InterPro" id="IPR051906">
    <property type="entry name" value="TolC-like"/>
</dbReference>
<dbReference type="KEGG" id="sper:EW093_10360"/>
<keyword evidence="5" id="KW-0998">Cell outer membrane</keyword>
<evidence type="ECO:0000256" key="4">
    <source>
        <dbReference type="ARBA" id="ARBA00023136"/>
    </source>
</evidence>
<feature type="signal peptide" evidence="6">
    <location>
        <begin position="1"/>
        <end position="20"/>
    </location>
</feature>